<feature type="region of interest" description="Disordered" evidence="1">
    <location>
        <begin position="206"/>
        <end position="299"/>
    </location>
</feature>
<keyword evidence="2" id="KW-1133">Transmembrane helix</keyword>
<proteinExistence type="predicted"/>
<evidence type="ECO:0000256" key="2">
    <source>
        <dbReference type="SAM" id="Phobius"/>
    </source>
</evidence>
<organism evidence="3 4">
    <name type="scientific">Microtetraspora glauca</name>
    <dbReference type="NCBI Taxonomy" id="1996"/>
    <lineage>
        <taxon>Bacteria</taxon>
        <taxon>Bacillati</taxon>
        <taxon>Actinomycetota</taxon>
        <taxon>Actinomycetes</taxon>
        <taxon>Streptosporangiales</taxon>
        <taxon>Streptosporangiaceae</taxon>
        <taxon>Microtetraspora</taxon>
    </lineage>
</organism>
<name>A0ABV3GAK5_MICGL</name>
<comment type="caution">
    <text evidence="3">The sequence shown here is derived from an EMBL/GenBank/DDBJ whole genome shotgun (WGS) entry which is preliminary data.</text>
</comment>
<feature type="compositionally biased region" description="Polar residues" evidence="1">
    <location>
        <begin position="216"/>
        <end position="229"/>
    </location>
</feature>
<protein>
    <submittedName>
        <fullName evidence="3">Uncharacterized protein</fullName>
    </submittedName>
</protein>
<dbReference type="Proteomes" id="UP001551675">
    <property type="component" value="Unassembled WGS sequence"/>
</dbReference>
<dbReference type="RefSeq" id="WP_358131438.1">
    <property type="nucleotide sequence ID" value="NZ_JBFALK010000003.1"/>
</dbReference>
<keyword evidence="4" id="KW-1185">Reference proteome</keyword>
<sequence length="352" mass="35960">MILISAALVLVAIGLLIAGVVLAKPFLVMWSIVVSVLSAVCLLIGALLRRHELFPAGGRAAEEPVQAPRGAAVPQMAHAGVPGHSGIPGHAPLPGHVGLPAFGGPPAHPAAPPMMAVPPVPPPGAPMSHAFPQQQPTRPLSRPPASAGRDLGPDAIVLVIPGRKRFHLADCRQLQGREVEELTHEEAREEGFTPCTACVPEAAARVAADAEESTAGENTPSEGTPSGSTPGEPAVAETGASAGETAPRAESMTKNTEPADPAETEDPGRAGSADPAGSTTAPVSRSFFDPVVQPDPVAQPGETDIVKIMIGARRYHLPECPLIKAAPEDSVETKTRPDAEGAGLTPCPVCTA</sequence>
<feature type="region of interest" description="Disordered" evidence="1">
    <location>
        <begin position="119"/>
        <end position="150"/>
    </location>
</feature>
<keyword evidence="2" id="KW-0472">Membrane</keyword>
<feature type="compositionally biased region" description="Low complexity" evidence="1">
    <location>
        <begin position="289"/>
        <end position="299"/>
    </location>
</feature>
<evidence type="ECO:0000313" key="3">
    <source>
        <dbReference type="EMBL" id="MEV0968624.1"/>
    </source>
</evidence>
<evidence type="ECO:0000313" key="4">
    <source>
        <dbReference type="Proteomes" id="UP001551675"/>
    </source>
</evidence>
<gene>
    <name evidence="3" type="ORF">AB0I59_08325</name>
</gene>
<keyword evidence="2" id="KW-0812">Transmembrane</keyword>
<feature type="region of interest" description="Disordered" evidence="1">
    <location>
        <begin position="326"/>
        <end position="352"/>
    </location>
</feature>
<evidence type="ECO:0000256" key="1">
    <source>
        <dbReference type="SAM" id="MobiDB-lite"/>
    </source>
</evidence>
<accession>A0ABV3GAK5</accession>
<dbReference type="EMBL" id="JBFALK010000003">
    <property type="protein sequence ID" value="MEV0968624.1"/>
    <property type="molecule type" value="Genomic_DNA"/>
</dbReference>
<dbReference type="InterPro" id="IPR035451">
    <property type="entry name" value="Ada-like_dom_sf"/>
</dbReference>
<dbReference type="SUPFAM" id="SSF57884">
    <property type="entry name" value="Ada DNA repair protein, N-terminal domain (N-Ada 10)"/>
    <property type="match status" value="1"/>
</dbReference>
<reference evidence="3 4" key="1">
    <citation type="submission" date="2024-06" db="EMBL/GenBank/DDBJ databases">
        <title>The Natural Products Discovery Center: Release of the First 8490 Sequenced Strains for Exploring Actinobacteria Biosynthetic Diversity.</title>
        <authorList>
            <person name="Kalkreuter E."/>
            <person name="Kautsar S.A."/>
            <person name="Yang D."/>
            <person name="Bader C.D."/>
            <person name="Teijaro C.N."/>
            <person name="Fluegel L."/>
            <person name="Davis C.M."/>
            <person name="Simpson J.R."/>
            <person name="Lauterbach L."/>
            <person name="Steele A.D."/>
            <person name="Gui C."/>
            <person name="Meng S."/>
            <person name="Li G."/>
            <person name="Viehrig K."/>
            <person name="Ye F."/>
            <person name="Su P."/>
            <person name="Kiefer A.F."/>
            <person name="Nichols A."/>
            <person name="Cepeda A.J."/>
            <person name="Yan W."/>
            <person name="Fan B."/>
            <person name="Jiang Y."/>
            <person name="Adhikari A."/>
            <person name="Zheng C.-J."/>
            <person name="Schuster L."/>
            <person name="Cowan T.M."/>
            <person name="Smanski M.J."/>
            <person name="Chevrette M.G."/>
            <person name="De Carvalho L.P.S."/>
            <person name="Shen B."/>
        </authorList>
    </citation>
    <scope>NUCLEOTIDE SEQUENCE [LARGE SCALE GENOMIC DNA]</scope>
    <source>
        <strain evidence="3 4">NPDC050100</strain>
    </source>
</reference>
<feature type="transmembrane region" description="Helical" evidence="2">
    <location>
        <begin position="28"/>
        <end position="48"/>
    </location>
</feature>